<evidence type="ECO:0000256" key="3">
    <source>
        <dbReference type="ARBA" id="ARBA00022691"/>
    </source>
</evidence>
<dbReference type="SMART" id="SM00650">
    <property type="entry name" value="rADc"/>
    <property type="match status" value="1"/>
</dbReference>
<dbReference type="InterPro" id="IPR020598">
    <property type="entry name" value="rRNA_Ade_methylase_Trfase_N"/>
</dbReference>
<dbReference type="AlphaFoldDB" id="A0A0C9VX28"/>
<dbReference type="EMBL" id="KN837127">
    <property type="protein sequence ID" value="KIJ42911.1"/>
    <property type="molecule type" value="Genomic_DNA"/>
</dbReference>
<gene>
    <name evidence="7" type="ORF">M422DRAFT_254032</name>
</gene>
<evidence type="ECO:0000313" key="7">
    <source>
        <dbReference type="EMBL" id="KIJ42911.1"/>
    </source>
</evidence>
<feature type="domain" description="Ribosomal RNA adenine methylase transferase N-terminal" evidence="6">
    <location>
        <begin position="54"/>
        <end position="179"/>
    </location>
</feature>
<evidence type="ECO:0000313" key="8">
    <source>
        <dbReference type="Proteomes" id="UP000054279"/>
    </source>
</evidence>
<dbReference type="InterPro" id="IPR001737">
    <property type="entry name" value="KsgA/Erm"/>
</dbReference>
<comment type="similarity">
    <text evidence="5">Belongs to the class I-like SAM-binding methyltransferase superfamily. rRNA adenine N(6)-methyltransferase family.</text>
</comment>
<dbReference type="GO" id="GO:0003723">
    <property type="term" value="F:RNA binding"/>
    <property type="evidence" value="ECO:0007669"/>
    <property type="project" value="UniProtKB-KW"/>
</dbReference>
<dbReference type="Gene3D" id="3.40.50.150">
    <property type="entry name" value="Vaccinia Virus protein VP39"/>
    <property type="match status" value="1"/>
</dbReference>
<keyword evidence="3 5" id="KW-0949">S-adenosyl-L-methionine</keyword>
<dbReference type="Proteomes" id="UP000054279">
    <property type="component" value="Unassembled WGS sequence"/>
</dbReference>
<dbReference type="OrthoDB" id="74991at2759"/>
<dbReference type="PANTHER" id="PTHR11727">
    <property type="entry name" value="DIMETHYLADENOSINE TRANSFERASE"/>
    <property type="match status" value="1"/>
</dbReference>
<name>A0A0C9VX28_SPHS4</name>
<dbReference type="GO" id="GO:0000179">
    <property type="term" value="F:rRNA (adenine-N6,N6-)-dimethyltransferase activity"/>
    <property type="evidence" value="ECO:0007669"/>
    <property type="project" value="InterPro"/>
</dbReference>
<protein>
    <recommendedName>
        <fullName evidence="5">rRNA adenine N(6)-methyltransferase</fullName>
        <ecNumber evidence="5">2.1.1.-</ecNumber>
    </recommendedName>
</protein>
<dbReference type="Pfam" id="PF00398">
    <property type="entry name" value="RrnaAD"/>
    <property type="match status" value="1"/>
</dbReference>
<accession>A0A0C9VX28</accession>
<dbReference type="HOGENOM" id="CLU_1476035_0_0_1"/>
<organism evidence="7 8">
    <name type="scientific">Sphaerobolus stellatus (strain SS14)</name>
    <dbReference type="NCBI Taxonomy" id="990650"/>
    <lineage>
        <taxon>Eukaryota</taxon>
        <taxon>Fungi</taxon>
        <taxon>Dikarya</taxon>
        <taxon>Basidiomycota</taxon>
        <taxon>Agaricomycotina</taxon>
        <taxon>Agaricomycetes</taxon>
        <taxon>Phallomycetidae</taxon>
        <taxon>Geastrales</taxon>
        <taxon>Sphaerobolaceae</taxon>
        <taxon>Sphaerobolus</taxon>
    </lineage>
</organism>
<keyword evidence="1 5" id="KW-0489">Methyltransferase</keyword>
<dbReference type="SUPFAM" id="SSF53335">
    <property type="entry name" value="S-adenosyl-L-methionine-dependent methyltransferases"/>
    <property type="match status" value="1"/>
</dbReference>
<dbReference type="CDD" id="cd02440">
    <property type="entry name" value="AdoMet_MTases"/>
    <property type="match status" value="1"/>
</dbReference>
<evidence type="ECO:0000256" key="1">
    <source>
        <dbReference type="ARBA" id="ARBA00022603"/>
    </source>
</evidence>
<keyword evidence="8" id="KW-1185">Reference proteome</keyword>
<keyword evidence="4" id="KW-0694">RNA-binding</keyword>
<dbReference type="InterPro" id="IPR029063">
    <property type="entry name" value="SAM-dependent_MTases_sf"/>
</dbReference>
<keyword evidence="2 5" id="KW-0808">Transferase</keyword>
<evidence type="ECO:0000259" key="6">
    <source>
        <dbReference type="SMART" id="SM00650"/>
    </source>
</evidence>
<keyword evidence="5" id="KW-0698">rRNA processing</keyword>
<evidence type="ECO:0000256" key="2">
    <source>
        <dbReference type="ARBA" id="ARBA00022679"/>
    </source>
</evidence>
<dbReference type="PANTHER" id="PTHR11727:SF7">
    <property type="entry name" value="DIMETHYLADENOSINE TRANSFERASE-RELATED"/>
    <property type="match status" value="1"/>
</dbReference>
<evidence type="ECO:0000256" key="4">
    <source>
        <dbReference type="ARBA" id="ARBA00022884"/>
    </source>
</evidence>
<dbReference type="EC" id="2.1.1.-" evidence="5"/>
<proteinExistence type="inferred from homology"/>
<evidence type="ECO:0000256" key="5">
    <source>
        <dbReference type="RuleBase" id="RU362106"/>
    </source>
</evidence>
<sequence length="183" mass="20700">MGFVLCPKQLQIVSAELETISEECYRRVKCSWNEPLVQHDAVWPAHPQEPVYSSKANIKATDHVLEVEPGTGNLTVHILEKAKQAVAVEMNPRMAAELVKRVQRTPEQRKLDIIIGDFVKADIPYFDVFAILMFQRLVAQSGTPLWSRLSANVQLYVKVDTVMHVPRNEFRLPPNVRKTGNGA</sequence>
<reference evidence="7 8" key="1">
    <citation type="submission" date="2014-06" db="EMBL/GenBank/DDBJ databases">
        <title>Evolutionary Origins and Diversification of the Mycorrhizal Mutualists.</title>
        <authorList>
            <consortium name="DOE Joint Genome Institute"/>
            <consortium name="Mycorrhizal Genomics Consortium"/>
            <person name="Kohler A."/>
            <person name="Kuo A."/>
            <person name="Nagy L.G."/>
            <person name="Floudas D."/>
            <person name="Copeland A."/>
            <person name="Barry K.W."/>
            <person name="Cichocki N."/>
            <person name="Veneault-Fourrey C."/>
            <person name="LaButti K."/>
            <person name="Lindquist E.A."/>
            <person name="Lipzen A."/>
            <person name="Lundell T."/>
            <person name="Morin E."/>
            <person name="Murat C."/>
            <person name="Riley R."/>
            <person name="Ohm R."/>
            <person name="Sun H."/>
            <person name="Tunlid A."/>
            <person name="Henrissat B."/>
            <person name="Grigoriev I.V."/>
            <person name="Hibbett D.S."/>
            <person name="Martin F."/>
        </authorList>
    </citation>
    <scope>NUCLEOTIDE SEQUENCE [LARGE SCALE GENOMIC DNA]</scope>
    <source>
        <strain evidence="7 8">SS14</strain>
    </source>
</reference>